<reference evidence="1" key="1">
    <citation type="journal article" date="2020" name="New Phytol.">
        <title>Comparative genomics reveals dynamic genome evolution in host specialist ectomycorrhizal fungi.</title>
        <authorList>
            <person name="Lofgren L.A."/>
            <person name="Nguyen N.H."/>
            <person name="Vilgalys R."/>
            <person name="Ruytinx J."/>
            <person name="Liao H.L."/>
            <person name="Branco S."/>
            <person name="Kuo A."/>
            <person name="LaButti K."/>
            <person name="Lipzen A."/>
            <person name="Andreopoulos W."/>
            <person name="Pangilinan J."/>
            <person name="Riley R."/>
            <person name="Hundley H."/>
            <person name="Na H."/>
            <person name="Barry K."/>
            <person name="Grigoriev I.V."/>
            <person name="Stajich J.E."/>
            <person name="Kennedy P.G."/>
        </authorList>
    </citation>
    <scope>NUCLEOTIDE SEQUENCE</scope>
    <source>
        <strain evidence="1">FC203</strain>
    </source>
</reference>
<keyword evidence="2" id="KW-1185">Reference proteome</keyword>
<evidence type="ECO:0000313" key="1">
    <source>
        <dbReference type="EMBL" id="KAG1901484.1"/>
    </source>
</evidence>
<dbReference type="InterPro" id="IPR059179">
    <property type="entry name" value="MLKL-like_MCAfunc"/>
</dbReference>
<name>A0AAD4HN93_9AGAM</name>
<dbReference type="AlphaFoldDB" id="A0AAD4HN93"/>
<accession>A0AAD4HN93</accession>
<evidence type="ECO:0000313" key="2">
    <source>
        <dbReference type="Proteomes" id="UP001195769"/>
    </source>
</evidence>
<gene>
    <name evidence="1" type="ORF">F5891DRAFT_1222069</name>
</gene>
<dbReference type="Gene3D" id="1.20.930.20">
    <property type="entry name" value="Adaptor protein Cbl, N-terminal domain"/>
    <property type="match status" value="1"/>
</dbReference>
<protein>
    <submittedName>
        <fullName evidence="1">Uncharacterized protein</fullName>
    </submittedName>
</protein>
<dbReference type="EMBL" id="JABBWK010000021">
    <property type="protein sequence ID" value="KAG1901484.1"/>
    <property type="molecule type" value="Genomic_DNA"/>
</dbReference>
<dbReference type="CDD" id="cd21037">
    <property type="entry name" value="MLKL_NTD"/>
    <property type="match status" value="1"/>
</dbReference>
<dbReference type="RefSeq" id="XP_041227059.1">
    <property type="nucleotide sequence ID" value="XM_041369440.1"/>
</dbReference>
<dbReference type="GO" id="GO:0007166">
    <property type="term" value="P:cell surface receptor signaling pathway"/>
    <property type="evidence" value="ECO:0007669"/>
    <property type="project" value="InterPro"/>
</dbReference>
<comment type="caution">
    <text evidence="1">The sequence shown here is derived from an EMBL/GenBank/DDBJ whole genome shotgun (WGS) entry which is preliminary data.</text>
</comment>
<dbReference type="InterPro" id="IPR036537">
    <property type="entry name" value="Adaptor_Cbl_N_dom_sf"/>
</dbReference>
<organism evidence="1 2">
    <name type="scientific">Suillus fuscotomentosus</name>
    <dbReference type="NCBI Taxonomy" id="1912939"/>
    <lineage>
        <taxon>Eukaryota</taxon>
        <taxon>Fungi</taxon>
        <taxon>Dikarya</taxon>
        <taxon>Basidiomycota</taxon>
        <taxon>Agaricomycotina</taxon>
        <taxon>Agaricomycetes</taxon>
        <taxon>Agaricomycetidae</taxon>
        <taxon>Boletales</taxon>
        <taxon>Suillineae</taxon>
        <taxon>Suillaceae</taxon>
        <taxon>Suillus</taxon>
    </lineage>
</organism>
<sequence>MAINITKDLVPIDLAKGILGTVANILIIAQSVIKNKSDFQAIVDKCETIREILERATKHATDDDLRGYLGHALSQLNKSVNHINSEVASKKEQGFWQRLLSVTSDRDRIAGWEKDLDRVIPLFSAEMLVGLTIGMNVRTLGLKDNVHGNVERYHPPVPPSRPSMFYGREDLVAELTNLLPWNAHFDAPERHGLAHTLAGKTANIKIQTADNHTLGAWFILSGYLAPHQFASRNSRPTLHAMDIRSLEREIDEGRVALYP</sequence>
<dbReference type="GeneID" id="64663738"/>
<proteinExistence type="predicted"/>
<dbReference type="Proteomes" id="UP001195769">
    <property type="component" value="Unassembled WGS sequence"/>
</dbReference>